<dbReference type="SUPFAM" id="SSF50630">
    <property type="entry name" value="Acid proteases"/>
    <property type="match status" value="1"/>
</dbReference>
<organism evidence="2 3">
    <name type="scientific">Buddleja alternifolia</name>
    <dbReference type="NCBI Taxonomy" id="168488"/>
    <lineage>
        <taxon>Eukaryota</taxon>
        <taxon>Viridiplantae</taxon>
        <taxon>Streptophyta</taxon>
        <taxon>Embryophyta</taxon>
        <taxon>Tracheophyta</taxon>
        <taxon>Spermatophyta</taxon>
        <taxon>Magnoliopsida</taxon>
        <taxon>eudicotyledons</taxon>
        <taxon>Gunneridae</taxon>
        <taxon>Pentapetalae</taxon>
        <taxon>asterids</taxon>
        <taxon>lamiids</taxon>
        <taxon>Lamiales</taxon>
        <taxon>Scrophulariaceae</taxon>
        <taxon>Buddlejeae</taxon>
        <taxon>Buddleja</taxon>
    </lineage>
</organism>
<protein>
    <recommendedName>
        <fullName evidence="4">Retrotransposon gag domain-containing protein</fullName>
    </recommendedName>
</protein>
<comment type="caution">
    <text evidence="2">The sequence shown here is derived from an EMBL/GenBank/DDBJ whole genome shotgun (WGS) entry which is preliminary data.</text>
</comment>
<dbReference type="InterPro" id="IPR021109">
    <property type="entry name" value="Peptidase_aspartic_dom_sf"/>
</dbReference>
<accession>A0AAV6WDM3</accession>
<sequence>MAELMNLKQTGSVKEYLDKFDELLNNVELFETYAISCFLAGLKSEIAIQKQPPLLPTPHYKPSPSLNYSSFSNSSHPSQYHKPASSQPLANNPTRNTGKPNGRRLSPQEMEGKRAKGLCFFCDDKYTFGHVCNKRRQLFLMEVGDDEVELVETGREEEMEESNPTDFHVSVHAMSGIHDYRTMRVIRHVEGQNIHILIDTGSNHNFLDINTAKRLGCKVEGTELLPVSVADGDKIYSSSACRNFNWKIQGVLFVADLMLLPLGGCDMVLGI</sequence>
<feature type="region of interest" description="Disordered" evidence="1">
    <location>
        <begin position="57"/>
        <end position="109"/>
    </location>
</feature>
<dbReference type="Proteomes" id="UP000826271">
    <property type="component" value="Unassembled WGS sequence"/>
</dbReference>
<evidence type="ECO:0000313" key="2">
    <source>
        <dbReference type="EMBL" id="KAG8366076.1"/>
    </source>
</evidence>
<gene>
    <name evidence="2" type="ORF">BUALT_Bualt17G0038300</name>
</gene>
<feature type="compositionally biased region" description="Polar residues" evidence="1">
    <location>
        <begin position="84"/>
        <end position="99"/>
    </location>
</feature>
<name>A0AAV6WDM3_9LAMI</name>
<reference evidence="2" key="1">
    <citation type="submission" date="2019-10" db="EMBL/GenBank/DDBJ databases">
        <authorList>
            <person name="Zhang R."/>
            <person name="Pan Y."/>
            <person name="Wang J."/>
            <person name="Ma R."/>
            <person name="Yu S."/>
        </authorList>
    </citation>
    <scope>NUCLEOTIDE SEQUENCE</scope>
    <source>
        <strain evidence="2">LA-IB0</strain>
        <tissue evidence="2">Leaf</tissue>
    </source>
</reference>
<dbReference type="PANTHER" id="PTHR15503">
    <property type="entry name" value="LDOC1 RELATED"/>
    <property type="match status" value="1"/>
</dbReference>
<dbReference type="PANTHER" id="PTHR15503:SF43">
    <property type="entry name" value="REVERSE TRANSCRIPTASE RNASE H-LIKE DOMAIN-CONTAINING PROTEIN"/>
    <property type="match status" value="1"/>
</dbReference>
<feature type="compositionally biased region" description="Low complexity" evidence="1">
    <location>
        <begin position="62"/>
        <end position="78"/>
    </location>
</feature>
<dbReference type="InterPro" id="IPR032567">
    <property type="entry name" value="RTL1-rel"/>
</dbReference>
<dbReference type="Pfam" id="PF08284">
    <property type="entry name" value="RVP_2"/>
    <property type="match status" value="1"/>
</dbReference>
<keyword evidence="3" id="KW-1185">Reference proteome</keyword>
<evidence type="ECO:0000313" key="3">
    <source>
        <dbReference type="Proteomes" id="UP000826271"/>
    </source>
</evidence>
<dbReference type="Gene3D" id="2.40.70.10">
    <property type="entry name" value="Acid Proteases"/>
    <property type="match status" value="1"/>
</dbReference>
<evidence type="ECO:0000256" key="1">
    <source>
        <dbReference type="SAM" id="MobiDB-lite"/>
    </source>
</evidence>
<evidence type="ECO:0008006" key="4">
    <source>
        <dbReference type="Google" id="ProtNLM"/>
    </source>
</evidence>
<dbReference type="CDD" id="cd00303">
    <property type="entry name" value="retropepsin_like"/>
    <property type="match status" value="1"/>
</dbReference>
<proteinExistence type="predicted"/>
<dbReference type="AlphaFoldDB" id="A0AAV6WDM3"/>
<dbReference type="EMBL" id="WHWC01000017">
    <property type="protein sequence ID" value="KAG8366076.1"/>
    <property type="molecule type" value="Genomic_DNA"/>
</dbReference>